<dbReference type="Gene3D" id="1.20.1070.10">
    <property type="entry name" value="Rhodopsin 7-helix transmembrane proteins"/>
    <property type="match status" value="1"/>
</dbReference>
<dbReference type="InterPro" id="IPR051193">
    <property type="entry name" value="GPCR_endothelin_rcpt"/>
</dbReference>
<sequence>MASLNSCINPMALYFVSKKFKNCFQSCLCCWCQRSARNIINADERASGICWKGYCYENSLDRQALTPARSTALPKPDTTES</sequence>
<dbReference type="PANTHER" id="PTHR46099">
    <property type="entry name" value="G_PROTEIN_RECEP_F1_2 DOMAIN-CONTAINING PROTEIN"/>
    <property type="match status" value="1"/>
</dbReference>
<name>A0A0E9SNE3_ANGAN</name>
<dbReference type="GO" id="GO:0042310">
    <property type="term" value="P:vasoconstriction"/>
    <property type="evidence" value="ECO:0007669"/>
    <property type="project" value="TreeGrafter"/>
</dbReference>
<dbReference type="GO" id="GO:0048066">
    <property type="term" value="P:developmental pigmentation"/>
    <property type="evidence" value="ECO:0007669"/>
    <property type="project" value="TreeGrafter"/>
</dbReference>
<dbReference type="AlphaFoldDB" id="A0A0E9SNE3"/>
<dbReference type="SUPFAM" id="SSF81321">
    <property type="entry name" value="Family A G protein-coupled receptor-like"/>
    <property type="match status" value="1"/>
</dbReference>
<protein>
    <recommendedName>
        <fullName evidence="2">G-protein coupled receptors family 1 profile domain-containing protein</fullName>
    </recommendedName>
</protein>
<evidence type="ECO:0008006" key="2">
    <source>
        <dbReference type="Google" id="ProtNLM"/>
    </source>
</evidence>
<organism evidence="1">
    <name type="scientific">Anguilla anguilla</name>
    <name type="common">European freshwater eel</name>
    <name type="synonym">Muraena anguilla</name>
    <dbReference type="NCBI Taxonomy" id="7936"/>
    <lineage>
        <taxon>Eukaryota</taxon>
        <taxon>Metazoa</taxon>
        <taxon>Chordata</taxon>
        <taxon>Craniata</taxon>
        <taxon>Vertebrata</taxon>
        <taxon>Euteleostomi</taxon>
        <taxon>Actinopterygii</taxon>
        <taxon>Neopterygii</taxon>
        <taxon>Teleostei</taxon>
        <taxon>Anguilliformes</taxon>
        <taxon>Anguillidae</taxon>
        <taxon>Anguilla</taxon>
    </lineage>
</organism>
<dbReference type="PANTHER" id="PTHR46099:SF4">
    <property type="entry name" value="ENDOTHELIN RECEPTOR TYPE B"/>
    <property type="match status" value="1"/>
</dbReference>
<accession>A0A0E9SNE3</accession>
<dbReference type="GO" id="GO:0004962">
    <property type="term" value="F:endothelin receptor activity"/>
    <property type="evidence" value="ECO:0007669"/>
    <property type="project" value="TreeGrafter"/>
</dbReference>
<reference evidence="1" key="2">
    <citation type="journal article" date="2015" name="Fish Shellfish Immunol.">
        <title>Early steps in the European eel (Anguilla anguilla)-Vibrio vulnificus interaction in the gills: Role of the RtxA13 toxin.</title>
        <authorList>
            <person name="Callol A."/>
            <person name="Pajuelo D."/>
            <person name="Ebbesson L."/>
            <person name="Teles M."/>
            <person name="MacKenzie S."/>
            <person name="Amaro C."/>
        </authorList>
    </citation>
    <scope>NUCLEOTIDE SEQUENCE</scope>
</reference>
<dbReference type="EMBL" id="GBXM01066534">
    <property type="protein sequence ID" value="JAH42043.1"/>
    <property type="molecule type" value="Transcribed_RNA"/>
</dbReference>
<dbReference type="GO" id="GO:0005886">
    <property type="term" value="C:plasma membrane"/>
    <property type="evidence" value="ECO:0007669"/>
    <property type="project" value="TreeGrafter"/>
</dbReference>
<proteinExistence type="predicted"/>
<reference evidence="1" key="1">
    <citation type="submission" date="2014-11" db="EMBL/GenBank/DDBJ databases">
        <authorList>
            <person name="Amaro Gonzalez C."/>
        </authorList>
    </citation>
    <scope>NUCLEOTIDE SEQUENCE</scope>
</reference>
<evidence type="ECO:0000313" key="1">
    <source>
        <dbReference type="EMBL" id="JAH42043.1"/>
    </source>
</evidence>